<feature type="transmembrane region" description="Helical" evidence="2">
    <location>
        <begin position="131"/>
        <end position="152"/>
    </location>
</feature>
<feature type="transmembrane region" description="Helical" evidence="2">
    <location>
        <begin position="347"/>
        <end position="367"/>
    </location>
</feature>
<feature type="transmembrane region" description="Helical" evidence="2">
    <location>
        <begin position="45"/>
        <end position="68"/>
    </location>
</feature>
<dbReference type="AlphaFoldDB" id="A0A382AIH3"/>
<evidence type="ECO:0000313" key="3">
    <source>
        <dbReference type="EMBL" id="SVB01091.1"/>
    </source>
</evidence>
<sequence length="380" mass="41787">MFLPKNKDLSKEIIVLAIPVIIGNISRVLMSLVDMAMVGRLGAEALAATGMGAMLVWTMITFSIGLRTGTQTVASRRVGQKKLSQCGTAMHNGLLMALIYGIPASAFGYLFADTVVPFFLDGEAGNLCKDYTKITSISILFTSLGFIFQGFFTGVEKTEYHMKVTVTSNIINVYLNAGLIYGTENLKAALSNVYEIDMSWLAQLWGWTHFPQMGIKGAALATVIASIWMVLHYFVCLFKRNTMEAFKVFRFSLNIEMIKKQLQLALPMGTQEVIITGGWAVFYKIVGMIGILELAATEIVFQIMHASIMPAIGVGQACATLVSKYMGEKRIDKAEKSIIEGVRWSEIIMGSVGLVFIFLPQLIIPLFTNEPRIIDISIVG</sequence>
<proteinExistence type="predicted"/>
<protein>
    <recommendedName>
        <fullName evidence="4">Polysaccharide biosynthesis protein C-terminal domain-containing protein</fullName>
    </recommendedName>
</protein>
<reference evidence="3" key="1">
    <citation type="submission" date="2018-05" db="EMBL/GenBank/DDBJ databases">
        <authorList>
            <person name="Lanie J.A."/>
            <person name="Ng W.-L."/>
            <person name="Kazmierczak K.M."/>
            <person name="Andrzejewski T.M."/>
            <person name="Davidsen T.M."/>
            <person name="Wayne K.J."/>
            <person name="Tettelin H."/>
            <person name="Glass J.I."/>
            <person name="Rusch D."/>
            <person name="Podicherti R."/>
            <person name="Tsui H.-C.T."/>
            <person name="Winkler M.E."/>
        </authorList>
    </citation>
    <scope>NUCLEOTIDE SEQUENCE</scope>
</reference>
<dbReference type="NCBIfam" id="TIGR00797">
    <property type="entry name" value="matE"/>
    <property type="match status" value="1"/>
</dbReference>
<dbReference type="CDD" id="cd13133">
    <property type="entry name" value="MATE_like_7"/>
    <property type="match status" value="1"/>
</dbReference>
<keyword evidence="2" id="KW-0472">Membrane</keyword>
<feature type="transmembrane region" description="Helical" evidence="2">
    <location>
        <begin position="12"/>
        <end position="33"/>
    </location>
</feature>
<evidence type="ECO:0000256" key="1">
    <source>
        <dbReference type="ARBA" id="ARBA00022448"/>
    </source>
</evidence>
<feature type="transmembrane region" description="Helical" evidence="2">
    <location>
        <begin position="89"/>
        <end position="111"/>
    </location>
</feature>
<dbReference type="EMBL" id="UINC01025462">
    <property type="protein sequence ID" value="SVB01091.1"/>
    <property type="molecule type" value="Genomic_DNA"/>
</dbReference>
<dbReference type="InterPro" id="IPR050222">
    <property type="entry name" value="MATE_MdtK"/>
</dbReference>
<dbReference type="Pfam" id="PF01554">
    <property type="entry name" value="MatE"/>
    <property type="match status" value="2"/>
</dbReference>
<evidence type="ECO:0000256" key="2">
    <source>
        <dbReference type="SAM" id="Phobius"/>
    </source>
</evidence>
<keyword evidence="1" id="KW-0813">Transport</keyword>
<dbReference type="InterPro" id="IPR002528">
    <property type="entry name" value="MATE_fam"/>
</dbReference>
<dbReference type="GO" id="GO:0015297">
    <property type="term" value="F:antiporter activity"/>
    <property type="evidence" value="ECO:0007669"/>
    <property type="project" value="InterPro"/>
</dbReference>
<gene>
    <name evidence="3" type="ORF">METZ01_LOCUS153945</name>
</gene>
<organism evidence="3">
    <name type="scientific">marine metagenome</name>
    <dbReference type="NCBI Taxonomy" id="408172"/>
    <lineage>
        <taxon>unclassified sequences</taxon>
        <taxon>metagenomes</taxon>
        <taxon>ecological metagenomes</taxon>
    </lineage>
</organism>
<dbReference type="PANTHER" id="PTHR43298">
    <property type="entry name" value="MULTIDRUG RESISTANCE PROTEIN NORM-RELATED"/>
    <property type="match status" value="1"/>
</dbReference>
<keyword evidence="2" id="KW-1133">Transmembrane helix</keyword>
<feature type="transmembrane region" description="Helical" evidence="2">
    <location>
        <begin position="164"/>
        <end position="182"/>
    </location>
</feature>
<feature type="transmembrane region" description="Helical" evidence="2">
    <location>
        <begin position="273"/>
        <end position="296"/>
    </location>
</feature>
<dbReference type="PANTHER" id="PTHR43298:SF2">
    <property type="entry name" value="FMN_FAD EXPORTER YEEO-RELATED"/>
    <property type="match status" value="1"/>
</dbReference>
<dbReference type="GO" id="GO:0005886">
    <property type="term" value="C:plasma membrane"/>
    <property type="evidence" value="ECO:0007669"/>
    <property type="project" value="TreeGrafter"/>
</dbReference>
<feature type="transmembrane region" description="Helical" evidence="2">
    <location>
        <begin position="308"/>
        <end position="326"/>
    </location>
</feature>
<keyword evidence="2" id="KW-0812">Transmembrane</keyword>
<feature type="transmembrane region" description="Helical" evidence="2">
    <location>
        <begin position="217"/>
        <end position="238"/>
    </location>
</feature>
<name>A0A382AIH3_9ZZZZ</name>
<evidence type="ECO:0008006" key="4">
    <source>
        <dbReference type="Google" id="ProtNLM"/>
    </source>
</evidence>
<accession>A0A382AIH3</accession>
<feature type="non-terminal residue" evidence="3">
    <location>
        <position position="380"/>
    </location>
</feature>
<dbReference type="GO" id="GO:0042910">
    <property type="term" value="F:xenobiotic transmembrane transporter activity"/>
    <property type="evidence" value="ECO:0007669"/>
    <property type="project" value="InterPro"/>
</dbReference>